<gene>
    <name evidence="1" type="ORF">C1SCF055_LOCUS26269</name>
</gene>
<keyword evidence="3" id="KW-0560">Oxidoreductase</keyword>
<evidence type="ECO:0000313" key="4">
    <source>
        <dbReference type="Proteomes" id="UP001152797"/>
    </source>
</evidence>
<comment type="caution">
    <text evidence="1">The sequence shown here is derived from an EMBL/GenBank/DDBJ whole genome shotgun (WGS) entry which is preliminary data.</text>
</comment>
<proteinExistence type="predicted"/>
<protein>
    <submittedName>
        <fullName evidence="3">Phytanoyl-CoA dioxygenase</fullName>
    </submittedName>
</protein>
<reference evidence="2" key="2">
    <citation type="submission" date="2024-04" db="EMBL/GenBank/DDBJ databases">
        <authorList>
            <person name="Chen Y."/>
            <person name="Shah S."/>
            <person name="Dougan E. K."/>
            <person name="Thang M."/>
            <person name="Chan C."/>
        </authorList>
    </citation>
    <scope>NUCLEOTIDE SEQUENCE [LARGE SCALE GENOMIC DNA]</scope>
</reference>
<dbReference type="EMBL" id="CAMXCT010002739">
    <property type="protein sequence ID" value="CAI4000126.1"/>
    <property type="molecule type" value="Genomic_DNA"/>
</dbReference>
<dbReference type="PANTHER" id="PTHR31630">
    <property type="entry name" value="PHYTANOYL-COA DIOXYGENASE-RELATED-RELATED"/>
    <property type="match status" value="1"/>
</dbReference>
<keyword evidence="4" id="KW-1185">Reference proteome</keyword>
<name>A0A9P1CZD8_9DINO</name>
<dbReference type="GO" id="GO:0051213">
    <property type="term" value="F:dioxygenase activity"/>
    <property type="evidence" value="ECO:0007669"/>
    <property type="project" value="UniProtKB-KW"/>
</dbReference>
<dbReference type="Proteomes" id="UP001152797">
    <property type="component" value="Unassembled WGS sequence"/>
</dbReference>
<dbReference type="AlphaFoldDB" id="A0A9P1CZD8"/>
<dbReference type="PANTHER" id="PTHR31630:SF10">
    <property type="entry name" value="PHYTANOYL-COA DIOXYGENASE"/>
    <property type="match status" value="1"/>
</dbReference>
<dbReference type="EMBL" id="CAMXCT020002739">
    <property type="protein sequence ID" value="CAL1153501.1"/>
    <property type="molecule type" value="Genomic_DNA"/>
</dbReference>
<evidence type="ECO:0000313" key="1">
    <source>
        <dbReference type="EMBL" id="CAI4000126.1"/>
    </source>
</evidence>
<dbReference type="Gene3D" id="2.60.120.620">
    <property type="entry name" value="q2cbj1_9rhob like domain"/>
    <property type="match status" value="1"/>
</dbReference>
<organism evidence="1">
    <name type="scientific">Cladocopium goreaui</name>
    <dbReference type="NCBI Taxonomy" id="2562237"/>
    <lineage>
        <taxon>Eukaryota</taxon>
        <taxon>Sar</taxon>
        <taxon>Alveolata</taxon>
        <taxon>Dinophyceae</taxon>
        <taxon>Suessiales</taxon>
        <taxon>Symbiodiniaceae</taxon>
        <taxon>Cladocopium</taxon>
    </lineage>
</organism>
<sequence>MAPDWPPSPRDFDGSAYVFAPDDEAGYAQHFREHGFVVVDDILEPEQVKATIEEIWSNRSLLGGHDGLDPQEPRSWDAWPGGARNFLDSLSPLEEVETWRNRVNCKVNRVFDVLWEGLPEILSDEDSPDHGTGATSSSLVMSVDRVGRSTVGWTHAAHQDEAWRKLIERSSPDFQAMQGLLSLEGSRSSGGFVTVVGFQEHFARWAQEHPEGSIPKRTRDMIPFPVPLDDEMQGRRSKILVPSGALLVWDSRLPHENFPNEGEDWRIVQYVTCKRLSSADLEARAKAWQVGLKTGLIPLAFAERFSTLEQIRLGMSAPHSDGLTLAFSAAAALVPEQLEAAEKLRRAYRLKQTAELPEQLKEAMALFREAFKVTPALQEVLQWVAKAESPPVRWDELPSSMSCRFDG</sequence>
<dbReference type="OrthoDB" id="445007at2759"/>
<evidence type="ECO:0000313" key="2">
    <source>
        <dbReference type="EMBL" id="CAL1153501.1"/>
    </source>
</evidence>
<reference evidence="1" key="1">
    <citation type="submission" date="2022-10" db="EMBL/GenBank/DDBJ databases">
        <authorList>
            <person name="Chen Y."/>
            <person name="Dougan E. K."/>
            <person name="Chan C."/>
            <person name="Rhodes N."/>
            <person name="Thang M."/>
        </authorList>
    </citation>
    <scope>NUCLEOTIDE SEQUENCE</scope>
</reference>
<dbReference type="EMBL" id="CAMXCT030002739">
    <property type="protein sequence ID" value="CAL4787438.1"/>
    <property type="molecule type" value="Genomic_DNA"/>
</dbReference>
<accession>A0A9P1CZD8</accession>
<keyword evidence="3" id="KW-0223">Dioxygenase</keyword>
<dbReference type="SUPFAM" id="SSF51197">
    <property type="entry name" value="Clavaminate synthase-like"/>
    <property type="match status" value="1"/>
</dbReference>
<evidence type="ECO:0000313" key="3">
    <source>
        <dbReference type="EMBL" id="CAL4787438.1"/>
    </source>
</evidence>